<dbReference type="InterPro" id="IPR010255">
    <property type="entry name" value="Haem_peroxidase_sf"/>
</dbReference>
<evidence type="ECO:0000256" key="2">
    <source>
        <dbReference type="PIRSR" id="PIRSR619791-2"/>
    </source>
</evidence>
<dbReference type="Gene3D" id="1.10.640.10">
    <property type="entry name" value="Haem peroxidase domain superfamily, animal type"/>
    <property type="match status" value="1"/>
</dbReference>
<accession>A0A6A4X6V5</accession>
<gene>
    <name evidence="4" type="primary">Pxdn_2</name>
    <name evidence="4" type="ORF">FJT64_015535</name>
</gene>
<keyword evidence="1" id="KW-0560">Oxidoreductase</keyword>
<dbReference type="PANTHER" id="PTHR11475:SF134">
    <property type="entry name" value="LD42267P"/>
    <property type="match status" value="1"/>
</dbReference>
<comment type="caution">
    <text evidence="4">The sequence shown here is derived from an EMBL/GenBank/DDBJ whole genome shotgun (WGS) entry which is preliminary data.</text>
</comment>
<evidence type="ECO:0000313" key="5">
    <source>
        <dbReference type="Proteomes" id="UP000440578"/>
    </source>
</evidence>
<keyword evidence="2" id="KW-0408">Iron</keyword>
<evidence type="ECO:0000313" key="4">
    <source>
        <dbReference type="EMBL" id="KAF0313953.1"/>
    </source>
</evidence>
<dbReference type="CDD" id="cd09823">
    <property type="entry name" value="peroxinectin_like"/>
    <property type="match status" value="1"/>
</dbReference>
<dbReference type="FunFam" id="1.10.640.10:FF:000006">
    <property type="entry name" value="Double oxidase: two peroxidase domains"/>
    <property type="match status" value="1"/>
</dbReference>
<keyword evidence="1" id="KW-0575">Peroxidase</keyword>
<organism evidence="4 5">
    <name type="scientific">Amphibalanus amphitrite</name>
    <name type="common">Striped barnacle</name>
    <name type="synonym">Balanus amphitrite</name>
    <dbReference type="NCBI Taxonomy" id="1232801"/>
    <lineage>
        <taxon>Eukaryota</taxon>
        <taxon>Metazoa</taxon>
        <taxon>Ecdysozoa</taxon>
        <taxon>Arthropoda</taxon>
        <taxon>Crustacea</taxon>
        <taxon>Multicrustacea</taxon>
        <taxon>Cirripedia</taxon>
        <taxon>Thoracica</taxon>
        <taxon>Thoracicalcarea</taxon>
        <taxon>Balanomorpha</taxon>
        <taxon>Balanoidea</taxon>
        <taxon>Balanidae</taxon>
        <taxon>Amphibalaninae</taxon>
        <taxon>Amphibalanus</taxon>
    </lineage>
</organism>
<feature type="binding site" description="axial binding residue" evidence="2">
    <location>
        <position position="397"/>
    </location>
    <ligand>
        <name>heme b</name>
        <dbReference type="ChEBI" id="CHEBI:60344"/>
    </ligand>
    <ligandPart>
        <name>Fe</name>
        <dbReference type="ChEBI" id="CHEBI:18248"/>
    </ligandPart>
</feature>
<feature type="compositionally biased region" description="Low complexity" evidence="3">
    <location>
        <begin position="681"/>
        <end position="692"/>
    </location>
</feature>
<dbReference type="PRINTS" id="PR00457">
    <property type="entry name" value="ANPEROXIDASE"/>
</dbReference>
<dbReference type="GO" id="GO:0004601">
    <property type="term" value="F:peroxidase activity"/>
    <property type="evidence" value="ECO:0007669"/>
    <property type="project" value="UniProtKB-KW"/>
</dbReference>
<proteinExistence type="predicted"/>
<dbReference type="InterPro" id="IPR037120">
    <property type="entry name" value="Haem_peroxidase_sf_animal"/>
</dbReference>
<dbReference type="AlphaFoldDB" id="A0A6A4X6V5"/>
<reference evidence="4 5" key="1">
    <citation type="submission" date="2019-07" db="EMBL/GenBank/DDBJ databases">
        <title>Draft genome assembly of a fouling barnacle, Amphibalanus amphitrite (Darwin, 1854): The first reference genome for Thecostraca.</title>
        <authorList>
            <person name="Kim W."/>
        </authorList>
    </citation>
    <scope>NUCLEOTIDE SEQUENCE [LARGE SCALE GENOMIC DNA]</scope>
    <source>
        <strain evidence="4">SNU_AA5</strain>
        <tissue evidence="4">Soma without cirri and trophi</tissue>
    </source>
</reference>
<sequence length="733" mass="82211">MVTPAHRSGNSRIKRQLVNLSNQLSGNPQTVQGFSTSLRQFDVSNLVSQVPIIDQCRADEETVPCDPAAPYRTYSGYCNNLANPNFGKSVTPQHRLLPAQYDDGISRPRQRSVTGVPLPSPRLISTTLHDDVSNPHSRYTMFLMQFGQFLDHDISMTPINKGFGDSILNCRDCDSANRVHPECWPISVPQNDPYFPPVNVSSGRPFCIAFTRSLPGQQTLGPREQINQNTAYLDASHIYGQDQCEARSLRQFQGGRLITTPHPVRGKGLLPTTRDNKECRAPSGSCFAAGDNRASEQAGLATLHVIWIREHNRVVAELASINPHWDDEKLYQVGRKIVTAVWEHITYNEFLPRILGWNAMQLYDLRVGTEGFFKGYDDTCSAAVLNEFSSAAFRFGHSLIRPKLFRMGVNFGERNPHIQLRNSFFNSDMLFDVQMVDEIMRGLVNTPMENLDNFITSEVTKHLFEERGHPFSGLDLVSLNIQRARDHGLRPYNEYRAICNLKKVTTFDELSREIPQRLINKMKQVYASVDDIDLFTGGLSETPLQGGLVGPTFGCIIGLQFRFLKKCDRFWYETEEPSIRFTEKQLAEIRKVTMSHIMCQNCDEVDALQRALFDMPHDFLNPRIACRSMPRMNFDLWKEGNNGGGQCNVNGVSFSRGTTISISPCTRCSCSNGFQPPPPQQQQGGFQPAAPQFQPPPPPPPPQQPTRGRPFRGGGPFGGIGLGLQGLGRLFGL</sequence>
<dbReference type="PANTHER" id="PTHR11475">
    <property type="entry name" value="OXIDASE/PEROXIDASE"/>
    <property type="match status" value="1"/>
</dbReference>
<dbReference type="GO" id="GO:0006979">
    <property type="term" value="P:response to oxidative stress"/>
    <property type="evidence" value="ECO:0007669"/>
    <property type="project" value="InterPro"/>
</dbReference>
<keyword evidence="5" id="KW-1185">Reference proteome</keyword>
<dbReference type="EMBL" id="VIIS01000062">
    <property type="protein sequence ID" value="KAF0313953.1"/>
    <property type="molecule type" value="Genomic_DNA"/>
</dbReference>
<protein>
    <submittedName>
        <fullName evidence="4">Peroxidasin</fullName>
    </submittedName>
</protein>
<dbReference type="OrthoDB" id="823504at2759"/>
<keyword evidence="2" id="KW-0479">Metal-binding</keyword>
<dbReference type="GO" id="GO:0020037">
    <property type="term" value="F:heme binding"/>
    <property type="evidence" value="ECO:0007669"/>
    <property type="project" value="InterPro"/>
</dbReference>
<evidence type="ECO:0000256" key="3">
    <source>
        <dbReference type="SAM" id="MobiDB-lite"/>
    </source>
</evidence>
<name>A0A6A4X6V5_AMPAM</name>
<dbReference type="Pfam" id="PF03098">
    <property type="entry name" value="An_peroxidase"/>
    <property type="match status" value="1"/>
</dbReference>
<dbReference type="Proteomes" id="UP000440578">
    <property type="component" value="Unassembled WGS sequence"/>
</dbReference>
<dbReference type="PROSITE" id="PS50292">
    <property type="entry name" value="PEROXIDASE_3"/>
    <property type="match status" value="1"/>
</dbReference>
<dbReference type="SUPFAM" id="SSF48113">
    <property type="entry name" value="Heme-dependent peroxidases"/>
    <property type="match status" value="1"/>
</dbReference>
<dbReference type="GO" id="GO:0046872">
    <property type="term" value="F:metal ion binding"/>
    <property type="evidence" value="ECO:0007669"/>
    <property type="project" value="UniProtKB-KW"/>
</dbReference>
<dbReference type="InterPro" id="IPR019791">
    <property type="entry name" value="Haem_peroxidase_animal"/>
</dbReference>
<feature type="region of interest" description="Disordered" evidence="3">
    <location>
        <begin position="676"/>
        <end position="719"/>
    </location>
</feature>
<keyword evidence="2" id="KW-0349">Heme</keyword>
<evidence type="ECO:0000256" key="1">
    <source>
        <dbReference type="ARBA" id="ARBA00022559"/>
    </source>
</evidence>
<feature type="compositionally biased region" description="Pro residues" evidence="3">
    <location>
        <begin position="693"/>
        <end position="704"/>
    </location>
</feature>